<feature type="region of interest" description="Disordered" evidence="1">
    <location>
        <begin position="10"/>
        <end position="30"/>
    </location>
</feature>
<reference evidence="3 4" key="1">
    <citation type="journal article" date="2018" name="Evol. Lett.">
        <title>Horizontal gene cluster transfer increased hallucinogenic mushroom diversity.</title>
        <authorList>
            <person name="Reynolds H.T."/>
            <person name="Vijayakumar V."/>
            <person name="Gluck-Thaler E."/>
            <person name="Korotkin H.B."/>
            <person name="Matheny P.B."/>
            <person name="Slot J.C."/>
        </authorList>
    </citation>
    <scope>NUCLEOTIDE SEQUENCE [LARGE SCALE GENOMIC DNA]</scope>
    <source>
        <strain evidence="3 4">2629</strain>
    </source>
</reference>
<evidence type="ECO:0000313" key="4">
    <source>
        <dbReference type="Proteomes" id="UP000284842"/>
    </source>
</evidence>
<dbReference type="PANTHER" id="PTHR45786:SF74">
    <property type="entry name" value="ATP-DEPENDENT DNA HELICASE"/>
    <property type="match status" value="1"/>
</dbReference>
<evidence type="ECO:0000256" key="1">
    <source>
        <dbReference type="SAM" id="MobiDB-lite"/>
    </source>
</evidence>
<dbReference type="OrthoDB" id="3366231at2759"/>
<feature type="compositionally biased region" description="Polar residues" evidence="1">
    <location>
        <begin position="136"/>
        <end position="164"/>
    </location>
</feature>
<evidence type="ECO:0000259" key="2">
    <source>
        <dbReference type="Pfam" id="PF14214"/>
    </source>
</evidence>
<protein>
    <recommendedName>
        <fullName evidence="2">Helitron helicase-like domain-containing protein</fullName>
    </recommendedName>
</protein>
<sequence length="896" mass="103178">MIAECCINRSPQQTRNLRPPLPTPSDDFSSTEVELHRSSVRRFSRQTHLQEAECPRRQEIGVCSGELSFGAPEIEQQVCAPLQSAATSLSPLPSHFNNLSEYTGLLSPPLTQQSTTTESHTTSTSDLNICFVNLTPETSGSETPSITAPSTSTLTSHNQSNRLRAQQERRRREQMRRMEQIQERQIVRFADNGVVTNSLNTPQMDKTDGAGNDIEREESDLDYCGAKHWLAEKLVRSPQTSPIFVACCDHGTVNIPRLQSPPDILRHLFIGDNDQSKNFHDNISEYNQALAFTSIGVAQESYGSLLPPQGRAPVYAQLYFYDPRSAVDLRMSNNQHRQLRQDTMETLQQVIYDNHQYAPLYLHAHEILRRYDSENVSIRLRVSPGTVRGPATNAQSANSTHIHDPRLYRPPTADEVALIYPEDPSAEWRDIVLRRRSGRLERISECHPAYKPLQYVLLFPYGETGWFPKLEIQNTRNRSKRTKVTLLRYTAFRLHDRSDEFSCLLRGGRLLQRYIVDMWAAADQKNLRYLRQNQHLFRCPISSGLMDAFNDADGDIDLNELGQRVILPSSYTGGPRQMHERFQDSLAIARHLKKVDLFITMTCNPRWKEIQDELKEHETPYDRPDLVSRMFQLKKEALLEDILKHGVLGRVVAYVYTIEFQKRGLPHMHLLIFFDAAHKLFTPEEIDKLIWARWPDKDQHPLLFETVKSCMVHGPCGAANPNAICMDPEKKICSKRFPKDFCEATNMDGSGYPEYYRPNDGVSVQVRNGFHADNRWIVPYCPYLSAKYDCHLNVECAISLNSLKYVFKYIQKGLDRTIMELHRRDEIKRWLDARYVSASKASWRSFGFDLHRLNPTVTQLAIHLPGHYMVSFNPNENPEEIRRHARFFKSYLRKSG</sequence>
<organism evidence="3 4">
    <name type="scientific">Panaeolus cyanescens</name>
    <dbReference type="NCBI Taxonomy" id="181874"/>
    <lineage>
        <taxon>Eukaryota</taxon>
        <taxon>Fungi</taxon>
        <taxon>Dikarya</taxon>
        <taxon>Basidiomycota</taxon>
        <taxon>Agaricomycotina</taxon>
        <taxon>Agaricomycetes</taxon>
        <taxon>Agaricomycetidae</taxon>
        <taxon>Agaricales</taxon>
        <taxon>Agaricineae</taxon>
        <taxon>Galeropsidaceae</taxon>
        <taxon>Panaeolus</taxon>
    </lineage>
</organism>
<dbReference type="InParanoid" id="A0A409YVZ1"/>
<feature type="region of interest" description="Disordered" evidence="1">
    <location>
        <begin position="136"/>
        <end position="169"/>
    </location>
</feature>
<dbReference type="STRING" id="181874.A0A409YVZ1"/>
<proteinExistence type="predicted"/>
<dbReference type="Proteomes" id="UP000284842">
    <property type="component" value="Unassembled WGS sequence"/>
</dbReference>
<dbReference type="InterPro" id="IPR025476">
    <property type="entry name" value="Helitron_helicase-like"/>
</dbReference>
<dbReference type="EMBL" id="NHTK01000507">
    <property type="protein sequence ID" value="PPR07149.1"/>
    <property type="molecule type" value="Genomic_DNA"/>
</dbReference>
<feature type="region of interest" description="Disordered" evidence="1">
    <location>
        <begin position="384"/>
        <end position="406"/>
    </location>
</feature>
<dbReference type="Pfam" id="PF14214">
    <property type="entry name" value="Helitron_like_N"/>
    <property type="match status" value="1"/>
</dbReference>
<keyword evidence="4" id="KW-1185">Reference proteome</keyword>
<feature type="domain" description="Helitron helicase-like" evidence="2">
    <location>
        <begin position="489"/>
        <end position="672"/>
    </location>
</feature>
<accession>A0A409YVZ1</accession>
<dbReference type="AlphaFoldDB" id="A0A409YVZ1"/>
<dbReference type="PANTHER" id="PTHR45786">
    <property type="entry name" value="DNA BINDING PROTEIN-LIKE"/>
    <property type="match status" value="1"/>
</dbReference>
<gene>
    <name evidence="3" type="ORF">CVT24_010778</name>
</gene>
<comment type="caution">
    <text evidence="3">The sequence shown here is derived from an EMBL/GenBank/DDBJ whole genome shotgun (WGS) entry which is preliminary data.</text>
</comment>
<name>A0A409YVZ1_9AGAR</name>
<evidence type="ECO:0000313" key="3">
    <source>
        <dbReference type="EMBL" id="PPR07149.1"/>
    </source>
</evidence>